<sequence length="40" mass="4013">MNSKYSNVSPPAEQPSGGDNHSGGYIQAGGDNHPGGDNQA</sequence>
<protein>
    <submittedName>
        <fullName evidence="2">Uncharacterized protein</fullName>
    </submittedName>
</protein>
<evidence type="ECO:0000256" key="1">
    <source>
        <dbReference type="SAM" id="MobiDB-lite"/>
    </source>
</evidence>
<dbReference type="Proteomes" id="UP001283361">
    <property type="component" value="Unassembled WGS sequence"/>
</dbReference>
<keyword evidence="3" id="KW-1185">Reference proteome</keyword>
<evidence type="ECO:0000313" key="2">
    <source>
        <dbReference type="EMBL" id="KAK3696431.1"/>
    </source>
</evidence>
<name>A0AAE0XML6_9GAST</name>
<proteinExistence type="predicted"/>
<comment type="caution">
    <text evidence="2">The sequence shown here is derived from an EMBL/GenBank/DDBJ whole genome shotgun (WGS) entry which is preliminary data.</text>
</comment>
<accession>A0AAE0XML6</accession>
<dbReference type="AlphaFoldDB" id="A0AAE0XML6"/>
<gene>
    <name evidence="2" type="ORF">RRG08_021446</name>
</gene>
<feature type="region of interest" description="Disordered" evidence="1">
    <location>
        <begin position="1"/>
        <end position="40"/>
    </location>
</feature>
<dbReference type="EMBL" id="JAWDGP010008045">
    <property type="protein sequence ID" value="KAK3696431.1"/>
    <property type="molecule type" value="Genomic_DNA"/>
</dbReference>
<feature type="non-terminal residue" evidence="2">
    <location>
        <position position="40"/>
    </location>
</feature>
<evidence type="ECO:0000313" key="3">
    <source>
        <dbReference type="Proteomes" id="UP001283361"/>
    </source>
</evidence>
<reference evidence="2" key="1">
    <citation type="journal article" date="2023" name="G3 (Bethesda)">
        <title>A reference genome for the long-term kleptoplast-retaining sea slug Elysia crispata morphotype clarki.</title>
        <authorList>
            <person name="Eastman K.E."/>
            <person name="Pendleton A.L."/>
            <person name="Shaikh M.A."/>
            <person name="Suttiyut T."/>
            <person name="Ogas R."/>
            <person name="Tomko P."/>
            <person name="Gavelis G."/>
            <person name="Widhalm J.R."/>
            <person name="Wisecaver J.H."/>
        </authorList>
    </citation>
    <scope>NUCLEOTIDE SEQUENCE</scope>
    <source>
        <strain evidence="2">ECLA1</strain>
    </source>
</reference>
<organism evidence="2 3">
    <name type="scientific">Elysia crispata</name>
    <name type="common">lettuce slug</name>
    <dbReference type="NCBI Taxonomy" id="231223"/>
    <lineage>
        <taxon>Eukaryota</taxon>
        <taxon>Metazoa</taxon>
        <taxon>Spiralia</taxon>
        <taxon>Lophotrochozoa</taxon>
        <taxon>Mollusca</taxon>
        <taxon>Gastropoda</taxon>
        <taxon>Heterobranchia</taxon>
        <taxon>Euthyneura</taxon>
        <taxon>Panpulmonata</taxon>
        <taxon>Sacoglossa</taxon>
        <taxon>Placobranchoidea</taxon>
        <taxon>Plakobranchidae</taxon>
        <taxon>Elysia</taxon>
    </lineage>
</organism>